<keyword evidence="1" id="KW-0472">Membrane</keyword>
<feature type="transmembrane region" description="Helical" evidence="1">
    <location>
        <begin position="20"/>
        <end position="41"/>
    </location>
</feature>
<evidence type="ECO:0000313" key="2">
    <source>
        <dbReference type="EMBL" id="DAF91831.1"/>
    </source>
</evidence>
<evidence type="ECO:0000256" key="1">
    <source>
        <dbReference type="SAM" id="Phobius"/>
    </source>
</evidence>
<reference evidence="2" key="1">
    <citation type="journal article" date="2021" name="Proc. Natl. Acad. Sci. U.S.A.">
        <title>A Catalog of Tens of Thousands of Viruses from Human Metagenomes Reveals Hidden Associations with Chronic Diseases.</title>
        <authorList>
            <person name="Tisza M.J."/>
            <person name="Buck C.B."/>
        </authorList>
    </citation>
    <scope>NUCLEOTIDE SEQUENCE</scope>
    <source>
        <strain evidence="2">CtZkC8</strain>
    </source>
</reference>
<proteinExistence type="predicted"/>
<protein>
    <submittedName>
        <fullName evidence="2">Uncharacterized protein</fullName>
    </submittedName>
</protein>
<keyword evidence="1" id="KW-0812">Transmembrane</keyword>
<sequence>MLQDRLYYLSTSKLELQKLLAFLSIVLECCLYASVTLLYLLEILEGLYLCRINPLSNPK</sequence>
<keyword evidence="1" id="KW-1133">Transmembrane helix</keyword>
<dbReference type="EMBL" id="BK016062">
    <property type="protein sequence ID" value="DAF91831.1"/>
    <property type="molecule type" value="Genomic_DNA"/>
</dbReference>
<organism evidence="2">
    <name type="scientific">Podoviridae sp. ctZkC8</name>
    <dbReference type="NCBI Taxonomy" id="2825259"/>
    <lineage>
        <taxon>Viruses</taxon>
        <taxon>Duplodnaviria</taxon>
        <taxon>Heunggongvirae</taxon>
        <taxon>Uroviricota</taxon>
        <taxon>Caudoviricetes</taxon>
    </lineage>
</organism>
<name>A0A8S5UBG0_9CAUD</name>
<accession>A0A8S5UBG0</accession>